<evidence type="ECO:0000259" key="1">
    <source>
        <dbReference type="SMART" id="SM00355"/>
    </source>
</evidence>
<dbReference type="AlphaFoldDB" id="A0AAV5V261"/>
<dbReference type="Gene3D" id="3.30.160.60">
    <property type="entry name" value="Classic Zinc Finger"/>
    <property type="match status" value="1"/>
</dbReference>
<evidence type="ECO:0000313" key="3">
    <source>
        <dbReference type="Proteomes" id="UP001432322"/>
    </source>
</evidence>
<name>A0AAV5V261_9BILA</name>
<feature type="domain" description="C2H2-type" evidence="1">
    <location>
        <begin position="84"/>
        <end position="104"/>
    </location>
</feature>
<dbReference type="SMART" id="SM00355">
    <property type="entry name" value="ZnF_C2H2"/>
    <property type="match status" value="5"/>
</dbReference>
<comment type="caution">
    <text evidence="2">The sequence shown here is derived from an EMBL/GenBank/DDBJ whole genome shotgun (WGS) entry which is preliminary data.</text>
</comment>
<protein>
    <recommendedName>
        <fullName evidence="1">C2H2-type domain-containing protein</fullName>
    </recommendedName>
</protein>
<dbReference type="Proteomes" id="UP001432322">
    <property type="component" value="Unassembled WGS sequence"/>
</dbReference>
<proteinExistence type="predicted"/>
<organism evidence="2 3">
    <name type="scientific">Pristionchus fissidentatus</name>
    <dbReference type="NCBI Taxonomy" id="1538716"/>
    <lineage>
        <taxon>Eukaryota</taxon>
        <taxon>Metazoa</taxon>
        <taxon>Ecdysozoa</taxon>
        <taxon>Nematoda</taxon>
        <taxon>Chromadorea</taxon>
        <taxon>Rhabditida</taxon>
        <taxon>Rhabditina</taxon>
        <taxon>Diplogasteromorpha</taxon>
        <taxon>Diplogasteroidea</taxon>
        <taxon>Neodiplogasteridae</taxon>
        <taxon>Pristionchus</taxon>
    </lineage>
</organism>
<feature type="domain" description="C2H2-type" evidence="1">
    <location>
        <begin position="193"/>
        <end position="216"/>
    </location>
</feature>
<feature type="domain" description="C2H2-type" evidence="1">
    <location>
        <begin position="225"/>
        <end position="248"/>
    </location>
</feature>
<feature type="domain" description="C2H2-type" evidence="1">
    <location>
        <begin position="48"/>
        <end position="71"/>
    </location>
</feature>
<accession>A0AAV5V261</accession>
<dbReference type="InterPro" id="IPR013087">
    <property type="entry name" value="Znf_C2H2_type"/>
</dbReference>
<reference evidence="2" key="1">
    <citation type="submission" date="2023-10" db="EMBL/GenBank/DDBJ databases">
        <title>Genome assembly of Pristionchus species.</title>
        <authorList>
            <person name="Yoshida K."/>
            <person name="Sommer R.J."/>
        </authorList>
    </citation>
    <scope>NUCLEOTIDE SEQUENCE</scope>
    <source>
        <strain evidence="2">RS5133</strain>
    </source>
</reference>
<evidence type="ECO:0000313" key="2">
    <source>
        <dbReference type="EMBL" id="GMT13113.1"/>
    </source>
</evidence>
<keyword evidence="3" id="KW-1185">Reference proteome</keyword>
<gene>
    <name evidence="2" type="ORF">PFISCL1PPCAC_4410</name>
</gene>
<sequence length="276" mass="32271">MEFGEGRSYVMCKDMVCDYRTNDVKALNEHEKLPHSVTLENARFPPKTRCPYCKTNVWNLMQFKAHMQDRHITVLHFNSQTPALICSSCGFMSARVHEMVQHWNEKTGRCELGMEFDYEAADRILKEMPIPIPKRPYSRRLPLHSLHLQQQLLQQQNQLHFLEYQTKLEREMRPVVKPLVPKQKQTPSFSLFLHCQFCPFKTLIAEDLAAHEKNFHRLEFDRKLLPCSSCDFCAIDTSEAADHFNGFHCVPCDERVPICQQSNHVGCATKSFRENN</sequence>
<dbReference type="EMBL" id="BTSY01000002">
    <property type="protein sequence ID" value="GMT13113.1"/>
    <property type="molecule type" value="Genomic_DNA"/>
</dbReference>
<feature type="domain" description="C2H2-type" evidence="1">
    <location>
        <begin position="10"/>
        <end position="35"/>
    </location>
</feature>